<protein>
    <recommendedName>
        <fullName evidence="6">Protein SMG9</fullName>
    </recommendedName>
</protein>
<dbReference type="SUPFAM" id="SSF52540">
    <property type="entry name" value="P-loop containing nucleoside triphosphate hydrolases"/>
    <property type="match status" value="1"/>
</dbReference>
<dbReference type="PANTHER" id="PTHR14270">
    <property type="entry name" value="NONSENSE-MEDIATED MRNA DECAY FACTOR SMG9"/>
    <property type="match status" value="1"/>
</dbReference>
<evidence type="ECO:0000256" key="1">
    <source>
        <dbReference type="ARBA" id="ARBA00007712"/>
    </source>
</evidence>
<dbReference type="Gene3D" id="3.40.50.300">
    <property type="entry name" value="P-loop containing nucleotide triphosphate hydrolases"/>
    <property type="match status" value="1"/>
</dbReference>
<evidence type="ECO:0008006" key="6">
    <source>
        <dbReference type="Google" id="ProtNLM"/>
    </source>
</evidence>
<dbReference type="OrthoDB" id="79514at2759"/>
<comment type="similarity">
    <text evidence="1">Belongs to the SMG9 family.</text>
</comment>
<dbReference type="GO" id="GO:0000184">
    <property type="term" value="P:nuclear-transcribed mRNA catabolic process, nonsense-mediated decay"/>
    <property type="evidence" value="ECO:0007669"/>
    <property type="project" value="UniProtKB-KW"/>
</dbReference>
<evidence type="ECO:0000256" key="2">
    <source>
        <dbReference type="ARBA" id="ARBA00023161"/>
    </source>
</evidence>
<feature type="region of interest" description="Disordered" evidence="3">
    <location>
        <begin position="53"/>
        <end position="128"/>
    </location>
</feature>
<feature type="region of interest" description="Disordered" evidence="3">
    <location>
        <begin position="1"/>
        <end position="40"/>
    </location>
</feature>
<dbReference type="InterPro" id="IPR019354">
    <property type="entry name" value="SMG8-like"/>
</dbReference>
<keyword evidence="2" id="KW-0866">Nonsense-mediated mRNA decay</keyword>
<feature type="compositionally biased region" description="Polar residues" evidence="3">
    <location>
        <begin position="86"/>
        <end position="109"/>
    </location>
</feature>
<feature type="compositionally biased region" description="Low complexity" evidence="3">
    <location>
        <begin position="59"/>
        <end position="68"/>
    </location>
</feature>
<organism evidence="4 5">
    <name type="scientific">Magallana gigas</name>
    <name type="common">Pacific oyster</name>
    <name type="synonym">Crassostrea gigas</name>
    <dbReference type="NCBI Taxonomy" id="29159"/>
    <lineage>
        <taxon>Eukaryota</taxon>
        <taxon>Metazoa</taxon>
        <taxon>Spiralia</taxon>
        <taxon>Lophotrochozoa</taxon>
        <taxon>Mollusca</taxon>
        <taxon>Bivalvia</taxon>
        <taxon>Autobranchia</taxon>
        <taxon>Pteriomorphia</taxon>
        <taxon>Ostreida</taxon>
        <taxon>Ostreoidea</taxon>
        <taxon>Ostreidae</taxon>
        <taxon>Magallana</taxon>
    </lineage>
</organism>
<evidence type="ECO:0000313" key="5">
    <source>
        <dbReference type="Proteomes" id="UP000005408"/>
    </source>
</evidence>
<dbReference type="OMA" id="SEYYPHL"/>
<reference evidence="4" key="1">
    <citation type="submission" date="2022-08" db="UniProtKB">
        <authorList>
            <consortium name="EnsemblMetazoa"/>
        </authorList>
    </citation>
    <scope>IDENTIFICATION</scope>
    <source>
        <strain evidence="4">05x7-T-G4-1.051#20</strain>
    </source>
</reference>
<sequence>MSDQDRGDRGRRRPRRRGGGPNTGNRKIDRETYEAEYQSSKPTIILAKPAALDSGGGVLSTSPSSTSSAKPDKPVVMAIRSRDESFTSGSPSVSTGEPTPSQVSSSSHRTPVGLVQTDGSNRLSAPPEMNQGVKIVDESHQWSDAGMEVLLDQTDFFVVGVLGLQGSGKSTILSLLAGNNPSDNIRQYIFPPQSKESKELSEHQTTGINMYVTGERTIFLDTQPIMSPSVLDKIIRQEKKIPPEYSTAENCVEMQSLHQAAFLMSVCHIILVVQDWFTDINLIRFLQTAEMLKPSTPSSSHDSSSGSEETNDYYPRVVFVQNKCTRDHFSRETHKAMLSTFSKMLDTSKLKLKGEVSMARGNLVSGLPKHHQSDVNLYLFPNMENKKDSQDTILTLLPEYRGYPSVTTLVNGLRKQVYSMPKDTLTHTTLSEKNWFHYAARTWEAVKKSQLMAEYNRLLH</sequence>
<dbReference type="PANTHER" id="PTHR14270:SF0">
    <property type="entry name" value="NONSENSE-MEDIATED MRNA DECAY FACTOR SMG9"/>
    <property type="match status" value="1"/>
</dbReference>
<keyword evidence="5" id="KW-1185">Reference proteome</keyword>
<dbReference type="Pfam" id="PF10220">
    <property type="entry name" value="Smg8_Smg9"/>
    <property type="match status" value="1"/>
</dbReference>
<evidence type="ECO:0000313" key="4">
    <source>
        <dbReference type="EnsemblMetazoa" id="G21528.1:cds"/>
    </source>
</evidence>
<dbReference type="Proteomes" id="UP000005408">
    <property type="component" value="Unassembled WGS sequence"/>
</dbReference>
<dbReference type="InterPro" id="IPR039177">
    <property type="entry name" value="SMG9"/>
</dbReference>
<dbReference type="InterPro" id="IPR027417">
    <property type="entry name" value="P-loop_NTPase"/>
</dbReference>
<name>A0A8W8K1P3_MAGGI</name>
<accession>A0A8W8K1P3</accession>
<proteinExistence type="inferred from homology"/>
<feature type="compositionally biased region" description="Basic residues" evidence="3">
    <location>
        <begin position="9"/>
        <end position="18"/>
    </location>
</feature>
<dbReference type="AlphaFoldDB" id="A0A8W8K1P3"/>
<evidence type="ECO:0000256" key="3">
    <source>
        <dbReference type="SAM" id="MobiDB-lite"/>
    </source>
</evidence>
<dbReference type="EnsemblMetazoa" id="G21528.1">
    <property type="protein sequence ID" value="G21528.1:cds"/>
    <property type="gene ID" value="G21528"/>
</dbReference>
<dbReference type="EnsemblMetazoa" id="G21528.6">
    <property type="protein sequence ID" value="G21528.6:cds"/>
    <property type="gene ID" value="G21528"/>
</dbReference>